<gene>
    <name evidence="3" type="ORF">E4U13_002821</name>
</gene>
<feature type="region of interest" description="Disordered" evidence="2">
    <location>
        <begin position="132"/>
        <end position="167"/>
    </location>
</feature>
<keyword evidence="4" id="KW-1185">Reference proteome</keyword>
<feature type="region of interest" description="Disordered" evidence="2">
    <location>
        <begin position="1"/>
        <end position="20"/>
    </location>
</feature>
<dbReference type="AlphaFoldDB" id="A0A9P7TU79"/>
<feature type="coiled-coil region" evidence="1">
    <location>
        <begin position="71"/>
        <end position="98"/>
    </location>
</feature>
<dbReference type="Proteomes" id="UP000732380">
    <property type="component" value="Unassembled WGS sequence"/>
</dbReference>
<dbReference type="EMBL" id="SRQM01000228">
    <property type="protein sequence ID" value="KAG6115343.1"/>
    <property type="molecule type" value="Genomic_DNA"/>
</dbReference>
<evidence type="ECO:0000256" key="2">
    <source>
        <dbReference type="SAM" id="MobiDB-lite"/>
    </source>
</evidence>
<reference evidence="3 4" key="1">
    <citation type="journal article" date="2020" name="bioRxiv">
        <title>Whole genome comparisons of ergot fungi reveals the divergence and evolution of species within the genus Claviceps are the result of varying mechanisms driving genome evolution and host range expansion.</title>
        <authorList>
            <person name="Wyka S.A."/>
            <person name="Mondo S.J."/>
            <person name="Liu M."/>
            <person name="Dettman J."/>
            <person name="Nalam V."/>
            <person name="Broders K.D."/>
        </authorList>
    </citation>
    <scope>NUCLEOTIDE SEQUENCE [LARGE SCALE GENOMIC DNA]</scope>
    <source>
        <strain evidence="3 4">LM576</strain>
    </source>
</reference>
<name>A0A9P7TU79_9HYPO</name>
<proteinExistence type="predicted"/>
<protein>
    <submittedName>
        <fullName evidence="3">Uncharacterized protein</fullName>
    </submittedName>
</protein>
<keyword evidence="1" id="KW-0175">Coiled coil</keyword>
<evidence type="ECO:0000313" key="3">
    <source>
        <dbReference type="EMBL" id="KAG6115343.1"/>
    </source>
</evidence>
<evidence type="ECO:0000256" key="1">
    <source>
        <dbReference type="SAM" id="Coils"/>
    </source>
</evidence>
<comment type="caution">
    <text evidence="3">The sequence shown here is derived from an EMBL/GenBank/DDBJ whole genome shotgun (WGS) entry which is preliminary data.</text>
</comment>
<accession>A0A9P7TU79</accession>
<evidence type="ECO:0000313" key="4">
    <source>
        <dbReference type="Proteomes" id="UP000732380"/>
    </source>
</evidence>
<sequence length="174" mass="18435">MPPPGPSSLETSSSIAEPRNPKLKLYSEPLLLIPLTFPPSQPWPPKVGIASKATEDESLLKLGHNCCGIPSHRQKAEFKELQARLANANANILLAHAETDRLLRVLTPTPTPTPPSPHHRTRAAGVSAEDIDDIHPASSSHGTLCAANGPSNNEDESSAELSSGKDQGIAIILV</sequence>
<organism evidence="3 4">
    <name type="scientific">Claviceps humidiphila</name>
    <dbReference type="NCBI Taxonomy" id="1294629"/>
    <lineage>
        <taxon>Eukaryota</taxon>
        <taxon>Fungi</taxon>
        <taxon>Dikarya</taxon>
        <taxon>Ascomycota</taxon>
        <taxon>Pezizomycotina</taxon>
        <taxon>Sordariomycetes</taxon>
        <taxon>Hypocreomycetidae</taxon>
        <taxon>Hypocreales</taxon>
        <taxon>Clavicipitaceae</taxon>
        <taxon>Claviceps</taxon>
    </lineage>
</organism>